<accession>A0A4R7TGM5</accession>
<dbReference type="Proteomes" id="UP000295151">
    <property type="component" value="Unassembled WGS sequence"/>
</dbReference>
<evidence type="ECO:0000313" key="2">
    <source>
        <dbReference type="EMBL" id="TDU91390.1"/>
    </source>
</evidence>
<evidence type="ECO:0000313" key="3">
    <source>
        <dbReference type="Proteomes" id="UP000295151"/>
    </source>
</evidence>
<name>A0A4R7TGM5_9ACTN</name>
<reference evidence="2 3" key="1">
    <citation type="submission" date="2019-03" db="EMBL/GenBank/DDBJ databases">
        <title>Genomic Encyclopedia of Type Strains, Phase III (KMG-III): the genomes of soil and plant-associated and newly described type strains.</title>
        <authorList>
            <person name="Whitman W."/>
        </authorList>
    </citation>
    <scope>NUCLEOTIDE SEQUENCE [LARGE SCALE GENOMIC DNA]</scope>
    <source>
        <strain evidence="2 3">VKM Ac-2575</strain>
    </source>
</reference>
<dbReference type="EMBL" id="SOCE01000001">
    <property type="protein sequence ID" value="TDU91390.1"/>
    <property type="molecule type" value="Genomic_DNA"/>
</dbReference>
<keyword evidence="3" id="KW-1185">Reference proteome</keyword>
<keyword evidence="1" id="KW-0472">Membrane</keyword>
<dbReference type="AlphaFoldDB" id="A0A4R7TGM5"/>
<sequence length="86" mass="10223">MQQLLAHGWIRWALSGLVLLWLAISAWQWRMQPYRSYLITPIGWIWCVIAASLDNHVLLLIGFVLLFTGAMIDRLWRFRNDRNIRS</sequence>
<keyword evidence="1" id="KW-0812">Transmembrane</keyword>
<organism evidence="2 3">
    <name type="scientific">Kribbella voronezhensis</name>
    <dbReference type="NCBI Taxonomy" id="2512212"/>
    <lineage>
        <taxon>Bacteria</taxon>
        <taxon>Bacillati</taxon>
        <taxon>Actinomycetota</taxon>
        <taxon>Actinomycetes</taxon>
        <taxon>Propionibacteriales</taxon>
        <taxon>Kribbellaceae</taxon>
        <taxon>Kribbella</taxon>
    </lineage>
</organism>
<gene>
    <name evidence="2" type="ORF">EV138_4996</name>
</gene>
<comment type="caution">
    <text evidence="2">The sequence shown here is derived from an EMBL/GenBank/DDBJ whole genome shotgun (WGS) entry which is preliminary data.</text>
</comment>
<protein>
    <submittedName>
        <fullName evidence="2">Uncharacterized protein</fullName>
    </submittedName>
</protein>
<evidence type="ECO:0000256" key="1">
    <source>
        <dbReference type="SAM" id="Phobius"/>
    </source>
</evidence>
<proteinExistence type="predicted"/>
<dbReference type="RefSeq" id="WP_133981145.1">
    <property type="nucleotide sequence ID" value="NZ_SOCE01000001.1"/>
</dbReference>
<keyword evidence="1" id="KW-1133">Transmembrane helix</keyword>
<feature type="transmembrane region" description="Helical" evidence="1">
    <location>
        <begin position="6"/>
        <end position="27"/>
    </location>
</feature>